<sequence length="66" mass="7519">MTLIKSGNKEEIEKGSRKWVKVPRGGPSISNRGNEANSTRDILRSMLEVSRVFRGRLLLEYVMVVE</sequence>
<proteinExistence type="predicted"/>
<comment type="caution">
    <text evidence="1">The sequence shown here is derived from an EMBL/GenBank/DDBJ whole genome shotgun (WGS) entry which is preliminary data.</text>
</comment>
<organism evidence="1 2">
    <name type="scientific">Vitis vinifera</name>
    <name type="common">Grape</name>
    <dbReference type="NCBI Taxonomy" id="29760"/>
    <lineage>
        <taxon>Eukaryota</taxon>
        <taxon>Viridiplantae</taxon>
        <taxon>Streptophyta</taxon>
        <taxon>Embryophyta</taxon>
        <taxon>Tracheophyta</taxon>
        <taxon>Spermatophyta</taxon>
        <taxon>Magnoliopsida</taxon>
        <taxon>eudicotyledons</taxon>
        <taxon>Gunneridae</taxon>
        <taxon>Pentapetalae</taxon>
        <taxon>rosids</taxon>
        <taxon>Vitales</taxon>
        <taxon>Vitaceae</taxon>
        <taxon>Viteae</taxon>
        <taxon>Vitis</taxon>
    </lineage>
</organism>
<protein>
    <submittedName>
        <fullName evidence="1">Uncharacterized protein</fullName>
    </submittedName>
</protein>
<gene>
    <name evidence="1" type="ORF">CK203_102323</name>
</gene>
<dbReference type="AlphaFoldDB" id="A0A438BR29"/>
<name>A0A438BR29_VITVI</name>
<reference evidence="1 2" key="1">
    <citation type="journal article" date="2018" name="PLoS Genet.">
        <title>Population sequencing reveals clonal diversity and ancestral inbreeding in the grapevine cultivar Chardonnay.</title>
        <authorList>
            <person name="Roach M.J."/>
            <person name="Johnson D.L."/>
            <person name="Bohlmann J."/>
            <person name="van Vuuren H.J."/>
            <person name="Jones S.J."/>
            <person name="Pretorius I.S."/>
            <person name="Schmidt S.A."/>
            <person name="Borneman A.R."/>
        </authorList>
    </citation>
    <scope>NUCLEOTIDE SEQUENCE [LARGE SCALE GENOMIC DNA]</scope>
    <source>
        <strain evidence="2">cv. Chardonnay</strain>
        <tissue evidence="1">Leaf</tissue>
    </source>
</reference>
<accession>A0A438BR29</accession>
<evidence type="ECO:0000313" key="2">
    <source>
        <dbReference type="Proteomes" id="UP000288805"/>
    </source>
</evidence>
<evidence type="ECO:0000313" key="1">
    <source>
        <dbReference type="EMBL" id="RVW13424.1"/>
    </source>
</evidence>
<dbReference type="EMBL" id="QGNW01002653">
    <property type="protein sequence ID" value="RVW13424.1"/>
    <property type="molecule type" value="Genomic_DNA"/>
</dbReference>
<dbReference type="Proteomes" id="UP000288805">
    <property type="component" value="Unassembled WGS sequence"/>
</dbReference>